<keyword evidence="5" id="KW-0732">Signal</keyword>
<evidence type="ECO:0000259" key="6">
    <source>
        <dbReference type="PROSITE" id="PS51444"/>
    </source>
</evidence>
<dbReference type="PROSITE" id="PS51444">
    <property type="entry name" value="FH2"/>
    <property type="match status" value="1"/>
</dbReference>
<feature type="signal peptide" evidence="5">
    <location>
        <begin position="1"/>
        <end position="27"/>
    </location>
</feature>
<dbReference type="EMBL" id="JBDFQZ010000014">
    <property type="protein sequence ID" value="KAK9665005.1"/>
    <property type="molecule type" value="Genomic_DNA"/>
</dbReference>
<feature type="compositionally biased region" description="Polar residues" evidence="3">
    <location>
        <begin position="82"/>
        <end position="91"/>
    </location>
</feature>
<evidence type="ECO:0000256" key="1">
    <source>
        <dbReference type="ARBA" id="ARBA00025793"/>
    </source>
</evidence>
<dbReference type="InterPro" id="IPR027643">
    <property type="entry name" value="Formin-like_plant"/>
</dbReference>
<keyword evidence="4" id="KW-0472">Membrane</keyword>
<feature type="region of interest" description="Disordered" evidence="3">
    <location>
        <begin position="646"/>
        <end position="673"/>
    </location>
</feature>
<dbReference type="SUPFAM" id="SSF101447">
    <property type="entry name" value="Formin homology 2 domain (FH2 domain)"/>
    <property type="match status" value="1"/>
</dbReference>
<dbReference type="SMART" id="SM00498">
    <property type="entry name" value="FH2"/>
    <property type="match status" value="1"/>
</dbReference>
<evidence type="ECO:0000256" key="3">
    <source>
        <dbReference type="SAM" id="MobiDB-lite"/>
    </source>
</evidence>
<dbReference type="Pfam" id="PF02181">
    <property type="entry name" value="FH2"/>
    <property type="match status" value="1"/>
</dbReference>
<dbReference type="GO" id="GO:0045010">
    <property type="term" value="P:actin nucleation"/>
    <property type="evidence" value="ECO:0007669"/>
    <property type="project" value="InterPro"/>
</dbReference>
<dbReference type="GO" id="GO:0051015">
    <property type="term" value="F:actin filament binding"/>
    <property type="evidence" value="ECO:0007669"/>
    <property type="project" value="InterPro"/>
</dbReference>
<reference evidence="7" key="1">
    <citation type="submission" date="2024-03" db="EMBL/GenBank/DDBJ databases">
        <title>WGS assembly of Saponaria officinalis var. Norfolk2.</title>
        <authorList>
            <person name="Jenkins J."/>
            <person name="Shu S."/>
            <person name="Grimwood J."/>
            <person name="Barry K."/>
            <person name="Goodstein D."/>
            <person name="Schmutz J."/>
            <person name="Leebens-Mack J."/>
            <person name="Osbourn A."/>
        </authorList>
    </citation>
    <scope>NUCLEOTIDE SEQUENCE [LARGE SCALE GENOMIC DNA]</scope>
    <source>
        <strain evidence="7">JIC</strain>
    </source>
</reference>
<feature type="compositionally biased region" description="Pro residues" evidence="3">
    <location>
        <begin position="352"/>
        <end position="375"/>
    </location>
</feature>
<evidence type="ECO:0000313" key="7">
    <source>
        <dbReference type="EMBL" id="KAK9665005.1"/>
    </source>
</evidence>
<feature type="chain" id="PRO_5043486320" description="Formin-like protein" evidence="5">
    <location>
        <begin position="28"/>
        <end position="846"/>
    </location>
</feature>
<feature type="transmembrane region" description="Helical" evidence="4">
    <location>
        <begin position="138"/>
        <end position="158"/>
    </location>
</feature>
<evidence type="ECO:0000256" key="4">
    <source>
        <dbReference type="SAM" id="Phobius"/>
    </source>
</evidence>
<evidence type="ECO:0000256" key="5">
    <source>
        <dbReference type="SAM" id="SignalP"/>
    </source>
</evidence>
<keyword evidence="8" id="KW-1185">Reference proteome</keyword>
<gene>
    <name evidence="7" type="ORF">RND81_14G083700</name>
</gene>
<evidence type="ECO:0000256" key="2">
    <source>
        <dbReference type="RuleBase" id="RU361260"/>
    </source>
</evidence>
<sequence>MLPPLSYSSLLVFLFLSLLLHSPPLSATLHRPRRLLHLPLFPPSPSQPPFPSPHLHHSLSTLPFSSSSSTTTTTNSPPPSSATTADDNNNLPFFPSYPSPPPPQPPPVTAIPTFPANVSSLALPTSPTSSHHSTKLTVILPVVAAAIILSLILFTILLRRKNRRSSSELRPLYPHSTPTSDGRPPPKLPTTHVSQTSSEFLYLGTVSETSEFQVRPTVPTTSSLPEAVDEQVVYHLKLCGSSSPELKPLPPLPKHSGSFHFRSAEQEGVSEAREKFFVVDNNHNEEFFSPSNSSRHNDDDDYFNNSALKSCFSSSCHGSPCNNNNSESPSPGRDSDVSVEIQALAEKAEFYPAPPPPPQPRPSHMGPPPLIPPSGPIVLKRSGTLSKSGERIEDGGGGSGGGMKPKLKALYWDKVRASSDRVTVWDQLHPGSFKLNEEMIETLFTANKDGGRRSMLPLLNEEYKVLDPKKSQNIAILLKALSVTEKEVCDALFEGNADALGMELLESLLKMAPTKEEERKLLEYKDESPMKLGPAEKFLRALIDVPFAFKRVDAMLYMTSFDSEVEYLKKAFEILEAACEQLRNNRMFLKLLEAVLKTGNRMNVGTNRGEAEAFKLDTLLKLVDIKGRDGKTTLLHFVVQEIIKAEGSRNSQTGPDPKPGSHGQQPGMPDDIESRKRGLDVVASLGGELMNVKKAAAMDSDSLSTDVGKLARGITKINEVLKLNEENQIIKTDKRFADSMNAFLKKAEIEIIRIQSRESNAFTKVKELTEYFHGNLSKEEAHPFRIFTIVRDFLGVLDQVCKEIGKINERTIMSTVRQFPTSVNPAVHSPFPEFSAADGNENVTES</sequence>
<dbReference type="PANTHER" id="PTHR23213">
    <property type="entry name" value="FORMIN-RELATED"/>
    <property type="match status" value="1"/>
</dbReference>
<keyword evidence="4" id="KW-0812">Transmembrane</keyword>
<feature type="compositionally biased region" description="Low complexity" evidence="3">
    <location>
        <begin position="61"/>
        <end position="75"/>
    </location>
</feature>
<dbReference type="Proteomes" id="UP001443914">
    <property type="component" value="Unassembled WGS sequence"/>
</dbReference>
<dbReference type="Gene3D" id="1.20.58.2220">
    <property type="entry name" value="Formin, FH2 domain"/>
    <property type="match status" value="1"/>
</dbReference>
<feature type="compositionally biased region" description="Pro residues" evidence="3">
    <location>
        <begin position="95"/>
        <end position="109"/>
    </location>
</feature>
<feature type="region of interest" description="Disordered" evidence="3">
    <location>
        <begin position="61"/>
        <end position="113"/>
    </location>
</feature>
<comment type="similarity">
    <text evidence="1">Belongs to the formin-like family. Class-I subfamily.</text>
</comment>
<proteinExistence type="inferred from homology"/>
<protein>
    <recommendedName>
        <fullName evidence="2">Formin-like protein</fullName>
    </recommendedName>
</protein>
<dbReference type="InterPro" id="IPR042201">
    <property type="entry name" value="FH2_Formin_sf"/>
</dbReference>
<keyword evidence="4" id="KW-1133">Transmembrane helix</keyword>
<evidence type="ECO:0000313" key="8">
    <source>
        <dbReference type="Proteomes" id="UP001443914"/>
    </source>
</evidence>
<name>A0AAW1GMW3_SAPOF</name>
<feature type="domain" description="FH2" evidence="6">
    <location>
        <begin position="397"/>
        <end position="823"/>
    </location>
</feature>
<accession>A0AAW1GMW3</accession>
<feature type="region of interest" description="Disordered" evidence="3">
    <location>
        <begin position="165"/>
        <end position="194"/>
    </location>
</feature>
<organism evidence="7 8">
    <name type="scientific">Saponaria officinalis</name>
    <name type="common">Common soapwort</name>
    <name type="synonym">Lychnis saponaria</name>
    <dbReference type="NCBI Taxonomy" id="3572"/>
    <lineage>
        <taxon>Eukaryota</taxon>
        <taxon>Viridiplantae</taxon>
        <taxon>Streptophyta</taxon>
        <taxon>Embryophyta</taxon>
        <taxon>Tracheophyta</taxon>
        <taxon>Spermatophyta</taxon>
        <taxon>Magnoliopsida</taxon>
        <taxon>eudicotyledons</taxon>
        <taxon>Gunneridae</taxon>
        <taxon>Pentapetalae</taxon>
        <taxon>Caryophyllales</taxon>
        <taxon>Caryophyllaceae</taxon>
        <taxon>Caryophylleae</taxon>
        <taxon>Saponaria</taxon>
    </lineage>
</organism>
<comment type="caution">
    <text evidence="7">The sequence shown here is derived from an EMBL/GenBank/DDBJ whole genome shotgun (WGS) entry which is preliminary data.</text>
</comment>
<dbReference type="PANTHER" id="PTHR23213:SF368">
    <property type="entry name" value="HISTONE H3-K79 METHYLTRANSFERASE"/>
    <property type="match status" value="1"/>
</dbReference>
<dbReference type="AlphaFoldDB" id="A0AAW1GMW3"/>
<dbReference type="InterPro" id="IPR015425">
    <property type="entry name" value="FH2_Formin"/>
</dbReference>
<feature type="region of interest" description="Disordered" evidence="3">
    <location>
        <begin position="350"/>
        <end position="403"/>
    </location>
</feature>